<dbReference type="AlphaFoldDB" id="A0A448YHL4"/>
<dbReference type="InParanoid" id="A0A448YHL4"/>
<evidence type="ECO:0000313" key="4">
    <source>
        <dbReference type="Proteomes" id="UP000290900"/>
    </source>
</evidence>
<evidence type="ECO:0000256" key="1">
    <source>
        <dbReference type="SAM" id="MobiDB-lite"/>
    </source>
</evidence>
<evidence type="ECO:0000313" key="3">
    <source>
        <dbReference type="EMBL" id="VEU20434.1"/>
    </source>
</evidence>
<name>A0A448YHL4_BRENA</name>
<dbReference type="OrthoDB" id="10445319at2759"/>
<feature type="region of interest" description="Disordered" evidence="1">
    <location>
        <begin position="68"/>
        <end position="153"/>
    </location>
</feature>
<feature type="compositionally biased region" description="Polar residues" evidence="1">
    <location>
        <begin position="121"/>
        <end position="153"/>
    </location>
</feature>
<dbReference type="EMBL" id="CAACVR010000004">
    <property type="protein sequence ID" value="VEU20434.1"/>
    <property type="molecule type" value="Genomic_DNA"/>
</dbReference>
<keyword evidence="2" id="KW-0472">Membrane</keyword>
<organism evidence="3 4">
    <name type="scientific">Brettanomyces naardenensis</name>
    <name type="common">Yeast</name>
    <dbReference type="NCBI Taxonomy" id="13370"/>
    <lineage>
        <taxon>Eukaryota</taxon>
        <taxon>Fungi</taxon>
        <taxon>Dikarya</taxon>
        <taxon>Ascomycota</taxon>
        <taxon>Saccharomycotina</taxon>
        <taxon>Pichiomycetes</taxon>
        <taxon>Pichiales</taxon>
        <taxon>Pichiaceae</taxon>
        <taxon>Brettanomyces</taxon>
    </lineage>
</organism>
<gene>
    <name evidence="3" type="ORF">BRENAR_LOCUS1169</name>
</gene>
<keyword evidence="4" id="KW-1185">Reference proteome</keyword>
<feature type="transmembrane region" description="Helical" evidence="2">
    <location>
        <begin position="6"/>
        <end position="27"/>
    </location>
</feature>
<evidence type="ECO:0000256" key="2">
    <source>
        <dbReference type="SAM" id="Phobius"/>
    </source>
</evidence>
<proteinExistence type="predicted"/>
<accession>A0A448YHL4</accession>
<keyword evidence="2" id="KW-0812">Transmembrane</keyword>
<dbReference type="Proteomes" id="UP000290900">
    <property type="component" value="Unassembled WGS sequence"/>
</dbReference>
<feature type="compositionally biased region" description="Basic and acidic residues" evidence="1">
    <location>
        <begin position="90"/>
        <end position="117"/>
    </location>
</feature>
<sequence length="153" mass="16590">MPLPAIVCWTVPIGLGVGAGIIAALAIHREEVEDFLEDATLSVMEKVSIAIEERKARRRDAVLVPVSNENEKSGSDDLFPGTATLSGATCKDEKEDTSKGELTRRKPHGLNREDIDHWIMSQGSEETSFTDQNDETSSTASSEPFTPSTLSSE</sequence>
<protein>
    <submittedName>
        <fullName evidence="3">DEKNAAC101378</fullName>
    </submittedName>
</protein>
<keyword evidence="2" id="KW-1133">Transmembrane helix</keyword>
<reference evidence="3 4" key="1">
    <citation type="submission" date="2018-12" db="EMBL/GenBank/DDBJ databases">
        <authorList>
            <person name="Tiukova I."/>
            <person name="Dainat J."/>
        </authorList>
    </citation>
    <scope>NUCLEOTIDE SEQUENCE [LARGE SCALE GENOMIC DNA]</scope>
</reference>